<dbReference type="Proteomes" id="UP001597106">
    <property type="component" value="Unassembled WGS sequence"/>
</dbReference>
<comment type="caution">
    <text evidence="1">The sequence shown here is derived from an EMBL/GenBank/DDBJ whole genome shotgun (WGS) entry which is preliminary data.</text>
</comment>
<reference evidence="2" key="1">
    <citation type="journal article" date="2019" name="Int. J. Syst. Evol. Microbiol.">
        <title>The Global Catalogue of Microorganisms (GCM) 10K type strain sequencing project: providing services to taxonomists for standard genome sequencing and annotation.</title>
        <authorList>
            <consortium name="The Broad Institute Genomics Platform"/>
            <consortium name="The Broad Institute Genome Sequencing Center for Infectious Disease"/>
            <person name="Wu L."/>
            <person name="Ma J."/>
        </authorList>
    </citation>
    <scope>NUCLEOTIDE SEQUENCE [LARGE SCALE GENOMIC DNA]</scope>
    <source>
        <strain evidence="2">CCUG 59685</strain>
    </source>
</reference>
<evidence type="ECO:0000313" key="2">
    <source>
        <dbReference type="Proteomes" id="UP001597106"/>
    </source>
</evidence>
<proteinExistence type="predicted"/>
<sequence length="91" mass="10666">MKNQLKKHLLLKRLLLKLLLLKLLLKLHQPKLLLLKLHLLKLLLLKKLSNPDIRNLVLLGCRKADESRLFYWLRAEHLNHSGAGRYVFSGS</sequence>
<protein>
    <recommendedName>
        <fullName evidence="3">Secreted protein</fullName>
    </recommendedName>
</protein>
<name>A0ABW3GEE4_9PROT</name>
<accession>A0ABW3GEE4</accession>
<evidence type="ECO:0000313" key="1">
    <source>
        <dbReference type="EMBL" id="MFD0928618.1"/>
    </source>
</evidence>
<dbReference type="EMBL" id="JBHTJW010000001">
    <property type="protein sequence ID" value="MFD0928618.1"/>
    <property type="molecule type" value="Genomic_DNA"/>
</dbReference>
<dbReference type="RefSeq" id="WP_379073701.1">
    <property type="nucleotide sequence ID" value="NZ_JBHTJW010000001.1"/>
</dbReference>
<evidence type="ECO:0008006" key="3">
    <source>
        <dbReference type="Google" id="ProtNLM"/>
    </source>
</evidence>
<organism evidence="1 2">
    <name type="scientific">Methylophilus glucosoxydans</name>
    <dbReference type="NCBI Taxonomy" id="752553"/>
    <lineage>
        <taxon>Bacteria</taxon>
        <taxon>Pseudomonadati</taxon>
        <taxon>Pseudomonadota</taxon>
        <taxon>Betaproteobacteria</taxon>
        <taxon>Nitrosomonadales</taxon>
        <taxon>Methylophilaceae</taxon>
        <taxon>Methylophilus</taxon>
    </lineage>
</organism>
<gene>
    <name evidence="1" type="ORF">ACFQ1T_02380</name>
</gene>
<keyword evidence="2" id="KW-1185">Reference proteome</keyword>